<dbReference type="EMBL" id="AZGY01000024">
    <property type="protein sequence ID" value="KZZ89721.1"/>
    <property type="molecule type" value="Genomic_DNA"/>
</dbReference>
<dbReference type="AlphaFoldDB" id="A0A167X7D0"/>
<reference evidence="1 2" key="1">
    <citation type="journal article" date="2016" name="Genome Biol. Evol.">
        <title>Divergent and convergent evolution of fungal pathogenicity.</title>
        <authorList>
            <person name="Shang Y."/>
            <person name="Xiao G."/>
            <person name="Zheng P."/>
            <person name="Cen K."/>
            <person name="Zhan S."/>
            <person name="Wang C."/>
        </authorList>
    </citation>
    <scope>NUCLEOTIDE SEQUENCE [LARGE SCALE GENOMIC DNA]</scope>
    <source>
        <strain evidence="1 2">RCEF 2490</strain>
    </source>
</reference>
<dbReference type="STRING" id="1081109.A0A167X7D0"/>
<dbReference type="OrthoDB" id="3796612at2759"/>
<keyword evidence="2" id="KW-1185">Reference proteome</keyword>
<sequence length="292" mass="33054">MSHQQIQSDGPEAPLLEQASFDIDFIESGAQESGYRTRNNPDQPYERTLLAWRRGLFQAKALAVIHGRLRQGSEQRATLLIYDLDIAPNPCHRVTYVSVLLRFKSHEVVDWAPKNRWVFQNSSQNETQVKGYDLKGGFSQCGGEITGSFKNQRTVESTTTDAAKMDSELWWPEGRYNTGVRWFIRENETTKSGMPSRVRTALLLERKDDAEFSCAVDVKLKTSFKSRFHEYISREEDEPVLYNPSKSSEYNSGFPDIDGNNLGSITLTDLVDLTCATEVGNTIKHFVPGGSR</sequence>
<proteinExistence type="predicted"/>
<name>A0A167X7D0_9HYPO</name>
<evidence type="ECO:0000313" key="1">
    <source>
        <dbReference type="EMBL" id="KZZ89721.1"/>
    </source>
</evidence>
<dbReference type="Proteomes" id="UP000078544">
    <property type="component" value="Unassembled WGS sequence"/>
</dbReference>
<evidence type="ECO:0000313" key="2">
    <source>
        <dbReference type="Proteomes" id="UP000078544"/>
    </source>
</evidence>
<organism evidence="1 2">
    <name type="scientific">Moelleriella libera RCEF 2490</name>
    <dbReference type="NCBI Taxonomy" id="1081109"/>
    <lineage>
        <taxon>Eukaryota</taxon>
        <taxon>Fungi</taxon>
        <taxon>Dikarya</taxon>
        <taxon>Ascomycota</taxon>
        <taxon>Pezizomycotina</taxon>
        <taxon>Sordariomycetes</taxon>
        <taxon>Hypocreomycetidae</taxon>
        <taxon>Hypocreales</taxon>
        <taxon>Clavicipitaceae</taxon>
        <taxon>Moelleriella</taxon>
    </lineage>
</organism>
<gene>
    <name evidence="1" type="ORF">AAL_07614</name>
</gene>
<protein>
    <submittedName>
        <fullName evidence="1">Uncharacterized protein</fullName>
    </submittedName>
</protein>
<comment type="caution">
    <text evidence="1">The sequence shown here is derived from an EMBL/GenBank/DDBJ whole genome shotgun (WGS) entry which is preliminary data.</text>
</comment>
<accession>A0A167X7D0</accession>